<evidence type="ECO:0000313" key="1">
    <source>
        <dbReference type="EMBL" id="RVW94395.1"/>
    </source>
</evidence>
<protein>
    <submittedName>
        <fullName evidence="1">Release factor glutamine methyltransferase</fullName>
    </submittedName>
</protein>
<dbReference type="Pfam" id="PF06325">
    <property type="entry name" value="PrmA"/>
    <property type="match status" value="1"/>
</dbReference>
<dbReference type="AlphaFoldDB" id="A0A438ICE7"/>
<proteinExistence type="predicted"/>
<dbReference type="Gene3D" id="3.40.50.150">
    <property type="entry name" value="Vaccinia Virus protein VP39"/>
    <property type="match status" value="1"/>
</dbReference>
<gene>
    <name evidence="1" type="primary">prmC_1</name>
    <name evidence="1" type="ORF">CK203_037848</name>
</gene>
<dbReference type="SUPFAM" id="SSF53335">
    <property type="entry name" value="S-adenosyl-L-methionine-dependent methyltransferases"/>
    <property type="match status" value="1"/>
</dbReference>
<keyword evidence="1" id="KW-0808">Transferase</keyword>
<dbReference type="EMBL" id="QGNW01000122">
    <property type="protein sequence ID" value="RVW94395.1"/>
    <property type="molecule type" value="Genomic_DNA"/>
</dbReference>
<dbReference type="InterPro" id="IPR052663">
    <property type="entry name" value="RF_glutamine_MTase_cyano"/>
</dbReference>
<dbReference type="InterPro" id="IPR029063">
    <property type="entry name" value="SAM-dependent_MTases_sf"/>
</dbReference>
<dbReference type="PANTHER" id="PTHR47441:SF3">
    <property type="entry name" value="RELEASE FACTOR GLUTAMINE METHYLTRANSFERASE"/>
    <property type="match status" value="1"/>
</dbReference>
<dbReference type="Proteomes" id="UP000288805">
    <property type="component" value="Unassembled WGS sequence"/>
</dbReference>
<dbReference type="GO" id="GO:0008168">
    <property type="term" value="F:methyltransferase activity"/>
    <property type="evidence" value="ECO:0007669"/>
    <property type="project" value="UniProtKB-KW"/>
</dbReference>
<accession>A0A438ICE7</accession>
<name>A0A438ICE7_VITVI</name>
<organism evidence="1 2">
    <name type="scientific">Vitis vinifera</name>
    <name type="common">Grape</name>
    <dbReference type="NCBI Taxonomy" id="29760"/>
    <lineage>
        <taxon>Eukaryota</taxon>
        <taxon>Viridiplantae</taxon>
        <taxon>Streptophyta</taxon>
        <taxon>Embryophyta</taxon>
        <taxon>Tracheophyta</taxon>
        <taxon>Spermatophyta</taxon>
        <taxon>Magnoliopsida</taxon>
        <taxon>eudicotyledons</taxon>
        <taxon>Gunneridae</taxon>
        <taxon>Pentapetalae</taxon>
        <taxon>rosids</taxon>
        <taxon>Vitales</taxon>
        <taxon>Vitaceae</taxon>
        <taxon>Viteae</taxon>
        <taxon>Vitis</taxon>
    </lineage>
</organism>
<dbReference type="PANTHER" id="PTHR47441">
    <property type="match status" value="1"/>
</dbReference>
<dbReference type="GO" id="GO:0032259">
    <property type="term" value="P:methylation"/>
    <property type="evidence" value="ECO:0007669"/>
    <property type="project" value="UniProtKB-KW"/>
</dbReference>
<sequence length="309" mass="34223">MCRLSGAAPKLEYGSSPRLLIRRGSDMKLSIPRACGSWCKSPPVSTTLHKPISFYSSIPSSSPLKPQVPLFLRPPIHSATLSDLQKWHHWAKTLPVPHSDDPPDPTLLRRELKWLLEDALEVHSSVPQMGSHCDDRPIKLRTGLEQLYSVWRQRIEERRPFQYVVGCEHWRDLVLSVQDGVLIPRPETEVFVDLVGDVVTQNGDLTQGLWADLGTGSGAIAIGIGRILGPRGRVIATDLSPVAVSVASFNVQRYSLQKAVVFLDGLRKGKLTYLTGLIERKPGKVCFWLYGKALLGSQVHPWVFGSASG</sequence>
<evidence type="ECO:0000313" key="2">
    <source>
        <dbReference type="Proteomes" id="UP000288805"/>
    </source>
</evidence>
<comment type="caution">
    <text evidence="1">The sequence shown here is derived from an EMBL/GenBank/DDBJ whole genome shotgun (WGS) entry which is preliminary data.</text>
</comment>
<keyword evidence="1" id="KW-0489">Methyltransferase</keyword>
<dbReference type="CDD" id="cd02440">
    <property type="entry name" value="AdoMet_MTases"/>
    <property type="match status" value="1"/>
</dbReference>
<reference evidence="1 2" key="1">
    <citation type="journal article" date="2018" name="PLoS Genet.">
        <title>Population sequencing reveals clonal diversity and ancestral inbreeding in the grapevine cultivar Chardonnay.</title>
        <authorList>
            <person name="Roach M.J."/>
            <person name="Johnson D.L."/>
            <person name="Bohlmann J."/>
            <person name="van Vuuren H.J."/>
            <person name="Jones S.J."/>
            <person name="Pretorius I.S."/>
            <person name="Schmidt S.A."/>
            <person name="Borneman A.R."/>
        </authorList>
    </citation>
    <scope>NUCLEOTIDE SEQUENCE [LARGE SCALE GENOMIC DNA]</scope>
    <source>
        <strain evidence="2">cv. Chardonnay</strain>
        <tissue evidence="1">Leaf</tissue>
    </source>
</reference>